<evidence type="ECO:0000256" key="1">
    <source>
        <dbReference type="ARBA" id="ARBA00022723"/>
    </source>
</evidence>
<evidence type="ECO:0000256" key="3">
    <source>
        <dbReference type="ARBA" id="ARBA00022833"/>
    </source>
</evidence>
<sequence length="155" mass="16737">MHKSTCTAVHVPLHIECQVCYDSWTNPVQLLKCGHIFCQSCAPPTTTRCAICYSTVSGFAMLSEGVVEATMNVAVLCTSCGWRGTRKASLSHRCNPALTHSSYTTQPPMTDREWVDFALQRPNSAAVGVAAQTVHYDALPHSASISPDTVQGIPL</sequence>
<keyword evidence="2 4" id="KW-0863">Zinc-finger</keyword>
<dbReference type="GeneID" id="92515077"/>
<gene>
    <name evidence="6" type="ORF">LSCM1_05089</name>
</gene>
<dbReference type="GO" id="GO:0008270">
    <property type="term" value="F:zinc ion binding"/>
    <property type="evidence" value="ECO:0007669"/>
    <property type="project" value="UniProtKB-KW"/>
</dbReference>
<comment type="caution">
    <text evidence="6">The sequence shown here is derived from an EMBL/GenBank/DDBJ whole genome shotgun (WGS) entry which is preliminary data.</text>
</comment>
<evidence type="ECO:0000256" key="2">
    <source>
        <dbReference type="ARBA" id="ARBA00022771"/>
    </source>
</evidence>
<reference evidence="7" key="2">
    <citation type="journal article" date="2021" name="Sci. Data">
        <title>Chromosome-scale genome sequencing, assembly and annotation of six genomes from subfamily Leishmaniinae.</title>
        <authorList>
            <person name="Almutairi H."/>
            <person name="Urbaniak M.D."/>
            <person name="Bates M.D."/>
            <person name="Jariyapan N."/>
            <person name="Kwakye-Nuako G."/>
            <person name="Thomaz Soccol V."/>
            <person name="Al-Salem W.S."/>
            <person name="Dillon R.J."/>
            <person name="Bates P.A."/>
            <person name="Gatherer D."/>
        </authorList>
    </citation>
    <scope>NUCLEOTIDE SEQUENCE [LARGE SCALE GENOMIC DNA]</scope>
</reference>
<dbReference type="Proteomes" id="UP000673552">
    <property type="component" value="Unassembled WGS sequence"/>
</dbReference>
<dbReference type="InterPro" id="IPR013083">
    <property type="entry name" value="Znf_RING/FYVE/PHD"/>
</dbReference>
<dbReference type="SUPFAM" id="SSF57850">
    <property type="entry name" value="RING/U-box"/>
    <property type="match status" value="1"/>
</dbReference>
<feature type="domain" description="RING-type" evidence="5">
    <location>
        <begin position="17"/>
        <end position="52"/>
    </location>
</feature>
<evidence type="ECO:0000313" key="6">
    <source>
        <dbReference type="EMBL" id="KAG5477790.1"/>
    </source>
</evidence>
<dbReference type="PROSITE" id="PS00518">
    <property type="entry name" value="ZF_RING_1"/>
    <property type="match status" value="1"/>
</dbReference>
<keyword evidence="7" id="KW-1185">Reference proteome</keyword>
<dbReference type="Gene3D" id="3.30.40.10">
    <property type="entry name" value="Zinc/RING finger domain, C3HC4 (zinc finger)"/>
    <property type="match status" value="1"/>
</dbReference>
<keyword evidence="1" id="KW-0479">Metal-binding</keyword>
<dbReference type="OrthoDB" id="6105938at2759"/>
<organism evidence="6 7">
    <name type="scientific">Leishmania martiniquensis</name>
    <dbReference type="NCBI Taxonomy" id="1580590"/>
    <lineage>
        <taxon>Eukaryota</taxon>
        <taxon>Discoba</taxon>
        <taxon>Euglenozoa</taxon>
        <taxon>Kinetoplastea</taxon>
        <taxon>Metakinetoplastina</taxon>
        <taxon>Trypanosomatida</taxon>
        <taxon>Trypanosomatidae</taxon>
        <taxon>Leishmaniinae</taxon>
        <taxon>Leishmania</taxon>
    </lineage>
</organism>
<proteinExistence type="predicted"/>
<dbReference type="InterPro" id="IPR017907">
    <property type="entry name" value="Znf_RING_CS"/>
</dbReference>
<dbReference type="RefSeq" id="XP_067178428.1">
    <property type="nucleotide sequence ID" value="XM_067322565.1"/>
</dbReference>
<evidence type="ECO:0000313" key="7">
    <source>
        <dbReference type="Proteomes" id="UP000673552"/>
    </source>
</evidence>
<dbReference type="KEGG" id="lmat:92515077"/>
<dbReference type="SMART" id="SM00184">
    <property type="entry name" value="RING"/>
    <property type="match status" value="1"/>
</dbReference>
<dbReference type="Pfam" id="PF13445">
    <property type="entry name" value="zf-RING_UBOX"/>
    <property type="match status" value="1"/>
</dbReference>
<dbReference type="InterPro" id="IPR027370">
    <property type="entry name" value="Znf-RING_euk"/>
</dbReference>
<keyword evidence="3" id="KW-0862">Zinc</keyword>
<dbReference type="AlphaFoldDB" id="A0A836HJ54"/>
<dbReference type="EMBL" id="JAFEUZ010000024">
    <property type="protein sequence ID" value="KAG5477790.1"/>
    <property type="molecule type" value="Genomic_DNA"/>
</dbReference>
<dbReference type="PROSITE" id="PS50089">
    <property type="entry name" value="ZF_RING_2"/>
    <property type="match status" value="1"/>
</dbReference>
<name>A0A836HJ54_9TRYP</name>
<reference evidence="7" key="1">
    <citation type="journal article" date="2021" name="Microbiol. Resour. Announc.">
        <title>LGAAP: Leishmaniinae Genome Assembly and Annotation Pipeline.</title>
        <authorList>
            <person name="Almutairi H."/>
            <person name="Urbaniak M.D."/>
            <person name="Bates M.D."/>
            <person name="Jariyapan N."/>
            <person name="Kwakye-Nuako G."/>
            <person name="Thomaz-Soccol V."/>
            <person name="Al-Salem W.S."/>
            <person name="Dillon R.J."/>
            <person name="Bates P.A."/>
            <person name="Gatherer D."/>
        </authorList>
    </citation>
    <scope>NUCLEOTIDE SEQUENCE [LARGE SCALE GENOMIC DNA]</scope>
</reference>
<protein>
    <recommendedName>
        <fullName evidence="5">RING-type domain-containing protein</fullName>
    </recommendedName>
</protein>
<dbReference type="InterPro" id="IPR001841">
    <property type="entry name" value="Znf_RING"/>
</dbReference>
<evidence type="ECO:0000256" key="4">
    <source>
        <dbReference type="PROSITE-ProRule" id="PRU00175"/>
    </source>
</evidence>
<evidence type="ECO:0000259" key="5">
    <source>
        <dbReference type="PROSITE" id="PS50089"/>
    </source>
</evidence>
<accession>A0A836HJ54</accession>